<sequence length="159" mass="18564">MMELFVKTQFYQKKTALRSNHNDKGFSTDDRITRIKIPKQQIEQDNMDISSRETNETTQKRQTYTNEREHEITPIMKLTTTIPIMITAPETTTQHRWPDTSKKKRVASSICIHQKEAVNDDSNNDYGTRDDDPISMARYLKKRVASSICIKKKVPKSTR</sequence>
<protein>
    <submittedName>
        <fullName evidence="1">28949_t:CDS:1</fullName>
    </submittedName>
</protein>
<evidence type="ECO:0000313" key="1">
    <source>
        <dbReference type="EMBL" id="CAG8771391.1"/>
    </source>
</evidence>
<proteinExistence type="predicted"/>
<name>A0ABN7VH97_GIGMA</name>
<gene>
    <name evidence="1" type="ORF">GMARGA_LOCUS18556</name>
</gene>
<organism evidence="1 2">
    <name type="scientific">Gigaspora margarita</name>
    <dbReference type="NCBI Taxonomy" id="4874"/>
    <lineage>
        <taxon>Eukaryota</taxon>
        <taxon>Fungi</taxon>
        <taxon>Fungi incertae sedis</taxon>
        <taxon>Mucoromycota</taxon>
        <taxon>Glomeromycotina</taxon>
        <taxon>Glomeromycetes</taxon>
        <taxon>Diversisporales</taxon>
        <taxon>Gigasporaceae</taxon>
        <taxon>Gigaspora</taxon>
    </lineage>
</organism>
<dbReference type="EMBL" id="CAJVQB010014891">
    <property type="protein sequence ID" value="CAG8771391.1"/>
    <property type="molecule type" value="Genomic_DNA"/>
</dbReference>
<keyword evidence="2" id="KW-1185">Reference proteome</keyword>
<accession>A0ABN7VH97</accession>
<evidence type="ECO:0000313" key="2">
    <source>
        <dbReference type="Proteomes" id="UP000789901"/>
    </source>
</evidence>
<dbReference type="Proteomes" id="UP000789901">
    <property type="component" value="Unassembled WGS sequence"/>
</dbReference>
<reference evidence="1 2" key="1">
    <citation type="submission" date="2021-06" db="EMBL/GenBank/DDBJ databases">
        <authorList>
            <person name="Kallberg Y."/>
            <person name="Tangrot J."/>
            <person name="Rosling A."/>
        </authorList>
    </citation>
    <scope>NUCLEOTIDE SEQUENCE [LARGE SCALE GENOMIC DNA]</scope>
    <source>
        <strain evidence="1 2">120-4 pot B 10/14</strain>
    </source>
</reference>
<comment type="caution">
    <text evidence="1">The sequence shown here is derived from an EMBL/GenBank/DDBJ whole genome shotgun (WGS) entry which is preliminary data.</text>
</comment>